<gene>
    <name evidence="1" type="ORF">PROSTU_00282</name>
</gene>
<proteinExistence type="predicted"/>
<comment type="caution">
    <text evidence="1">The sequence shown here is derived from an EMBL/GenBank/DDBJ whole genome shotgun (WGS) entry which is preliminary data.</text>
</comment>
<name>A0AA86YPX4_PROST</name>
<organism evidence="1 2">
    <name type="scientific">Providencia stuartii ATCC 25827</name>
    <dbReference type="NCBI Taxonomy" id="471874"/>
    <lineage>
        <taxon>Bacteria</taxon>
        <taxon>Pseudomonadati</taxon>
        <taxon>Pseudomonadota</taxon>
        <taxon>Gammaproteobacteria</taxon>
        <taxon>Enterobacterales</taxon>
        <taxon>Morganellaceae</taxon>
        <taxon>Providencia</taxon>
    </lineage>
</organism>
<dbReference type="Proteomes" id="UP000004506">
    <property type="component" value="Unassembled WGS sequence"/>
</dbReference>
<evidence type="ECO:0000313" key="2">
    <source>
        <dbReference type="Proteomes" id="UP000004506"/>
    </source>
</evidence>
<dbReference type="AlphaFoldDB" id="A0AA86YPX4"/>
<reference evidence="2" key="2">
    <citation type="submission" date="2008-04" db="EMBL/GenBank/DDBJ databases">
        <title>Draft genome sequence of Providencia stuartii(ATCC 25827).</title>
        <authorList>
            <person name="Sudarsanam P."/>
            <person name="Ley R."/>
            <person name="Guruge J."/>
            <person name="Turnbaugh P.J."/>
            <person name="Mahowald M."/>
            <person name="Liep D."/>
            <person name="Gordon J."/>
        </authorList>
    </citation>
    <scope>NUCLEOTIDE SEQUENCE [LARGE SCALE GENOMIC DNA]</scope>
    <source>
        <strain evidence="2">ATCC 25827</strain>
    </source>
</reference>
<protein>
    <submittedName>
        <fullName evidence="1">Uncharacterized protein</fullName>
    </submittedName>
</protein>
<reference evidence="2" key="1">
    <citation type="submission" date="2008-04" db="EMBL/GenBank/DDBJ databases">
        <title>Draft genome sequence of Providencia stuartii (ATCC 25827).</title>
        <authorList>
            <person name="Sudarsanam P."/>
            <person name="Ley R."/>
            <person name="Guruge J."/>
            <person name="Turnbaugh P.J."/>
            <person name="Mahowald M."/>
            <person name="Liep D."/>
            <person name="Gordon J."/>
        </authorList>
    </citation>
    <scope>NUCLEOTIDE SEQUENCE [LARGE SCALE GENOMIC DNA]</scope>
    <source>
        <strain evidence="2">ATCC 25827</strain>
    </source>
</reference>
<accession>A0AA86YPX4</accession>
<evidence type="ECO:0000313" key="1">
    <source>
        <dbReference type="EMBL" id="EDU61746.1"/>
    </source>
</evidence>
<reference evidence="1 2" key="3">
    <citation type="submission" date="2008-05" db="EMBL/GenBank/DDBJ databases">
        <authorList>
            <person name="Fulton L."/>
            <person name="Clifton S."/>
            <person name="Fulton B."/>
            <person name="Xu J."/>
            <person name="Minx P."/>
            <person name="Pepin K.H."/>
            <person name="Johnson M."/>
            <person name="Thiruvilangam P."/>
            <person name="Bhonagiri V."/>
            <person name="Nash W.E."/>
            <person name="Mardis E.R."/>
            <person name="Wilson R.K."/>
        </authorList>
    </citation>
    <scope>NUCLEOTIDE SEQUENCE [LARGE SCALE GENOMIC DNA]</scope>
    <source>
        <strain evidence="1 2">ATCC 25827</strain>
    </source>
</reference>
<dbReference type="EMBL" id="ABJD02000046">
    <property type="protein sequence ID" value="EDU61746.1"/>
    <property type="molecule type" value="Genomic_DNA"/>
</dbReference>
<sequence length="47" mass="5814">MEFKNILCSTREFNSFNQYSIDTKYCFFINFWADICENWLKYGECCF</sequence>